<dbReference type="EMBL" id="QPJY01000001">
    <property type="protein sequence ID" value="RCX33371.1"/>
    <property type="molecule type" value="Genomic_DNA"/>
</dbReference>
<sequence length="327" mass="36316">MSGTEHCRAIIVGGGPAGSSCAWRLRRHGVECLVLDQAVFPREKLCAGWITPECLRDLELDPESYPHSFLTFERIRVHLGPLGFAMAATQHSIRRVEFDAWLLERSGAPVVQHQVKSIRAEGGGYVIDDRFSCDYVVGAGGTRCPVHRNLFREANPRARELQALALEQELPYEWSDADCHLWFFHKRLPGYSWYVPKAGGHLNLGVGAMAARLKRRGESIHDHWNNFTGQLARGGLVEREDYDPAGYSYYLRHGVETLRLDNAFLAGDAAGLATRDLCEGIGPAVRSGLLAADAIALGRPYSLASVSPWSLENRLARNWLDRRLTGG</sequence>
<organism evidence="1 2">
    <name type="scientific">Thioalbus denitrificans</name>
    <dbReference type="NCBI Taxonomy" id="547122"/>
    <lineage>
        <taxon>Bacteria</taxon>
        <taxon>Pseudomonadati</taxon>
        <taxon>Pseudomonadota</taxon>
        <taxon>Gammaproteobacteria</taxon>
        <taxon>Chromatiales</taxon>
        <taxon>Ectothiorhodospiraceae</taxon>
        <taxon>Thioalbus</taxon>
    </lineage>
</organism>
<comment type="caution">
    <text evidence="1">The sequence shown here is derived from an EMBL/GenBank/DDBJ whole genome shotgun (WGS) entry which is preliminary data.</text>
</comment>
<dbReference type="AlphaFoldDB" id="A0A369CII9"/>
<evidence type="ECO:0000313" key="1">
    <source>
        <dbReference type="EMBL" id="RCX33371.1"/>
    </source>
</evidence>
<dbReference type="SUPFAM" id="SSF51905">
    <property type="entry name" value="FAD/NAD(P)-binding domain"/>
    <property type="match status" value="1"/>
</dbReference>
<name>A0A369CII9_9GAMM</name>
<dbReference type="Pfam" id="PF13450">
    <property type="entry name" value="NAD_binding_8"/>
    <property type="match status" value="1"/>
</dbReference>
<proteinExistence type="predicted"/>
<evidence type="ECO:0000313" key="2">
    <source>
        <dbReference type="Proteomes" id="UP000252707"/>
    </source>
</evidence>
<gene>
    <name evidence="1" type="ORF">DFQ59_101672</name>
</gene>
<dbReference type="PRINTS" id="PR00420">
    <property type="entry name" value="RNGMNOXGNASE"/>
</dbReference>
<dbReference type="RefSeq" id="WP_114278215.1">
    <property type="nucleotide sequence ID" value="NZ_QPJY01000001.1"/>
</dbReference>
<dbReference type="OrthoDB" id="9785276at2"/>
<dbReference type="PANTHER" id="PTHR42685">
    <property type="entry name" value="GERANYLGERANYL DIPHOSPHATE REDUCTASE"/>
    <property type="match status" value="1"/>
</dbReference>
<dbReference type="InterPro" id="IPR036188">
    <property type="entry name" value="FAD/NAD-bd_sf"/>
</dbReference>
<dbReference type="Gene3D" id="3.50.50.60">
    <property type="entry name" value="FAD/NAD(P)-binding domain"/>
    <property type="match status" value="1"/>
</dbReference>
<dbReference type="Proteomes" id="UP000252707">
    <property type="component" value="Unassembled WGS sequence"/>
</dbReference>
<reference evidence="1 2" key="1">
    <citation type="submission" date="2018-07" db="EMBL/GenBank/DDBJ databases">
        <title>Genomic Encyclopedia of Type Strains, Phase IV (KMG-IV): sequencing the most valuable type-strain genomes for metagenomic binning, comparative biology and taxonomic classification.</title>
        <authorList>
            <person name="Goeker M."/>
        </authorList>
    </citation>
    <scope>NUCLEOTIDE SEQUENCE [LARGE SCALE GENOMIC DNA]</scope>
    <source>
        <strain evidence="1 2">DSM 26407</strain>
    </source>
</reference>
<keyword evidence="2" id="KW-1185">Reference proteome</keyword>
<dbReference type="PANTHER" id="PTHR42685:SF22">
    <property type="entry name" value="CONDITIONED MEDIUM FACTOR RECEPTOR 1"/>
    <property type="match status" value="1"/>
</dbReference>
<dbReference type="InterPro" id="IPR050407">
    <property type="entry name" value="Geranylgeranyl_reductase"/>
</dbReference>
<protein>
    <submittedName>
        <fullName evidence="1">Flavin-dependent dehydrogenase</fullName>
    </submittedName>
</protein>
<accession>A0A369CII9</accession>